<reference evidence="2 3" key="1">
    <citation type="submission" date="2017-09" db="EMBL/GenBank/DDBJ databases">
        <title>Depth-based differentiation of microbial function through sediment-hosted aquifers and enrichment of novel symbionts in the deep terrestrial subsurface.</title>
        <authorList>
            <person name="Probst A.J."/>
            <person name="Ladd B."/>
            <person name="Jarett J.K."/>
            <person name="Geller-Mcgrath D.E."/>
            <person name="Sieber C.M."/>
            <person name="Emerson J.B."/>
            <person name="Anantharaman K."/>
            <person name="Thomas B.C."/>
            <person name="Malmstrom R."/>
            <person name="Stieglmeier M."/>
            <person name="Klingl A."/>
            <person name="Woyke T."/>
            <person name="Ryan C.M."/>
            <person name="Banfield J.F."/>
        </authorList>
    </citation>
    <scope>NUCLEOTIDE SEQUENCE [LARGE SCALE GENOMIC DNA]</scope>
    <source>
        <strain evidence="2">CG11_big_fil_rev_8_21_14_0_20_37_16</strain>
    </source>
</reference>
<dbReference type="NCBIfam" id="TIGR02385">
    <property type="entry name" value="RelE_StbE"/>
    <property type="match status" value="1"/>
</dbReference>
<evidence type="ECO:0000313" key="3">
    <source>
        <dbReference type="Proteomes" id="UP000229497"/>
    </source>
</evidence>
<sequence length="89" mass="10623">MEITFSPEVVKYVNGIRKKNPQLLKKIYKQLNLFRENPKHPSLRTHKLQGDLSNSWSITIERNVRMIYYVSNNKIVFFVIGTHDEVYKK</sequence>
<protein>
    <submittedName>
        <fullName evidence="2">Type II toxin-antitoxin system mRNA interferase toxin, RelE/StbE family</fullName>
    </submittedName>
</protein>
<organism evidence="2 3">
    <name type="scientific">Candidatus Roizmanbacteria bacterium CG11_big_fil_rev_8_21_14_0_20_37_16</name>
    <dbReference type="NCBI Taxonomy" id="1974857"/>
    <lineage>
        <taxon>Bacteria</taxon>
        <taxon>Candidatus Roizmaniibacteriota</taxon>
    </lineage>
</organism>
<proteinExistence type="predicted"/>
<accession>A0A2H0KJQ3</accession>
<comment type="caution">
    <text evidence="2">The sequence shown here is derived from an EMBL/GenBank/DDBJ whole genome shotgun (WGS) entry which is preliminary data.</text>
</comment>
<name>A0A2H0KJQ3_9BACT</name>
<dbReference type="AlphaFoldDB" id="A0A2H0KJQ3"/>
<dbReference type="Proteomes" id="UP000229497">
    <property type="component" value="Unassembled WGS sequence"/>
</dbReference>
<gene>
    <name evidence="2" type="ORF">COV87_03080</name>
</gene>
<dbReference type="SUPFAM" id="SSF143011">
    <property type="entry name" value="RelE-like"/>
    <property type="match status" value="1"/>
</dbReference>
<dbReference type="InterPro" id="IPR007712">
    <property type="entry name" value="RelE/ParE_toxin"/>
</dbReference>
<evidence type="ECO:0000256" key="1">
    <source>
        <dbReference type="ARBA" id="ARBA00022649"/>
    </source>
</evidence>
<keyword evidence="1" id="KW-1277">Toxin-antitoxin system</keyword>
<dbReference type="Gene3D" id="3.30.2310.20">
    <property type="entry name" value="RelE-like"/>
    <property type="match status" value="1"/>
</dbReference>
<dbReference type="InterPro" id="IPR004386">
    <property type="entry name" value="Toxin_YafQ-like"/>
</dbReference>
<dbReference type="EMBL" id="PCVK01000089">
    <property type="protein sequence ID" value="PIQ71488.1"/>
    <property type="molecule type" value="Genomic_DNA"/>
</dbReference>
<dbReference type="Pfam" id="PF15738">
    <property type="entry name" value="YafQ_toxin"/>
    <property type="match status" value="1"/>
</dbReference>
<evidence type="ECO:0000313" key="2">
    <source>
        <dbReference type="EMBL" id="PIQ71488.1"/>
    </source>
</evidence>
<dbReference type="InterPro" id="IPR035093">
    <property type="entry name" value="RelE/ParE_toxin_dom_sf"/>
</dbReference>